<organism evidence="3 4">
    <name type="scientific">Daphnia galeata</name>
    <dbReference type="NCBI Taxonomy" id="27404"/>
    <lineage>
        <taxon>Eukaryota</taxon>
        <taxon>Metazoa</taxon>
        <taxon>Ecdysozoa</taxon>
        <taxon>Arthropoda</taxon>
        <taxon>Crustacea</taxon>
        <taxon>Branchiopoda</taxon>
        <taxon>Diplostraca</taxon>
        <taxon>Cladocera</taxon>
        <taxon>Anomopoda</taxon>
        <taxon>Daphniidae</taxon>
        <taxon>Daphnia</taxon>
    </lineage>
</organism>
<feature type="compositionally biased region" description="Gly residues" evidence="1">
    <location>
        <begin position="176"/>
        <end position="199"/>
    </location>
</feature>
<feature type="compositionally biased region" description="Polar residues" evidence="1">
    <location>
        <begin position="132"/>
        <end position="156"/>
    </location>
</feature>
<sequence>MVPLTMKTELVVLIYLVTVTLANVVPAVDQKFTVGAVAIEPVESAESIESLENNDPKVSIVDVAKESVSLTETVEPVESAESTESSVDNDVLKTSETFHRRYYYYPRTYYYPRYHYPQYYRRPVTSGYYNRYPQQPHNANRYSYNRPSSSPAYYTQPTTPSYAEYSYVSGSSSYGGGDIDLGGGGDAGGVGGGDGGSYGGCRRKRGSRSKRCGVP</sequence>
<evidence type="ECO:0000313" key="3">
    <source>
        <dbReference type="EMBL" id="CAH0106264.1"/>
    </source>
</evidence>
<evidence type="ECO:0000256" key="2">
    <source>
        <dbReference type="SAM" id="SignalP"/>
    </source>
</evidence>
<evidence type="ECO:0000313" key="4">
    <source>
        <dbReference type="Proteomes" id="UP000789390"/>
    </source>
</evidence>
<dbReference type="AlphaFoldDB" id="A0A8J2W5M2"/>
<evidence type="ECO:0000256" key="1">
    <source>
        <dbReference type="SAM" id="MobiDB-lite"/>
    </source>
</evidence>
<name>A0A8J2W5M2_9CRUS</name>
<feature type="chain" id="PRO_5035185444" evidence="2">
    <location>
        <begin position="23"/>
        <end position="215"/>
    </location>
</feature>
<keyword evidence="4" id="KW-1185">Reference proteome</keyword>
<feature type="region of interest" description="Disordered" evidence="1">
    <location>
        <begin position="176"/>
        <end position="215"/>
    </location>
</feature>
<accession>A0A8J2W5M2</accession>
<protein>
    <submittedName>
        <fullName evidence="3">Uncharacterized protein</fullName>
    </submittedName>
</protein>
<keyword evidence="2" id="KW-0732">Signal</keyword>
<feature type="region of interest" description="Disordered" evidence="1">
    <location>
        <begin position="127"/>
        <end position="156"/>
    </location>
</feature>
<feature type="compositionally biased region" description="Basic residues" evidence="1">
    <location>
        <begin position="201"/>
        <end position="215"/>
    </location>
</feature>
<reference evidence="3" key="1">
    <citation type="submission" date="2021-11" db="EMBL/GenBank/DDBJ databases">
        <authorList>
            <person name="Schell T."/>
        </authorList>
    </citation>
    <scope>NUCLEOTIDE SEQUENCE</scope>
    <source>
        <strain evidence="3">M5</strain>
    </source>
</reference>
<dbReference type="EMBL" id="CAKKLH010000223">
    <property type="protein sequence ID" value="CAH0106264.1"/>
    <property type="molecule type" value="Genomic_DNA"/>
</dbReference>
<comment type="caution">
    <text evidence="3">The sequence shown here is derived from an EMBL/GenBank/DDBJ whole genome shotgun (WGS) entry which is preliminary data.</text>
</comment>
<dbReference type="OrthoDB" id="6394162at2759"/>
<feature type="signal peptide" evidence="2">
    <location>
        <begin position="1"/>
        <end position="22"/>
    </location>
</feature>
<gene>
    <name evidence="3" type="ORF">DGAL_LOCUS9418</name>
</gene>
<dbReference type="Proteomes" id="UP000789390">
    <property type="component" value="Unassembled WGS sequence"/>
</dbReference>
<proteinExistence type="predicted"/>